<keyword evidence="6" id="KW-1185">Reference proteome</keyword>
<feature type="domain" description="Tail specific protease" evidence="3">
    <location>
        <begin position="725"/>
        <end position="931"/>
    </location>
</feature>
<feature type="signal peptide" evidence="2">
    <location>
        <begin position="1"/>
        <end position="19"/>
    </location>
</feature>
<organism evidence="5 6">
    <name type="scientific">[Torrubiella] hemipterigena</name>
    <dbReference type="NCBI Taxonomy" id="1531966"/>
    <lineage>
        <taxon>Eukaryota</taxon>
        <taxon>Fungi</taxon>
        <taxon>Dikarya</taxon>
        <taxon>Ascomycota</taxon>
        <taxon>Pezizomycotina</taxon>
        <taxon>Sordariomycetes</taxon>
        <taxon>Hypocreomycetidae</taxon>
        <taxon>Hypocreales</taxon>
        <taxon>Clavicipitaceae</taxon>
        <taxon>Clavicipitaceae incertae sedis</taxon>
        <taxon>'Torrubiella' clade</taxon>
    </lineage>
</organism>
<feature type="region of interest" description="Disordered" evidence="1">
    <location>
        <begin position="90"/>
        <end position="412"/>
    </location>
</feature>
<protein>
    <submittedName>
        <fullName evidence="5">Uncharacterized protein</fullName>
    </submittedName>
</protein>
<dbReference type="PANTHER" id="PTHR37049:SF4">
    <property type="entry name" value="RHODANESE DOMAIN-CONTAINING PROTEIN"/>
    <property type="match status" value="1"/>
</dbReference>
<accession>A0A0A1SS52</accession>
<dbReference type="PANTHER" id="PTHR37049">
    <property type="entry name" value="PEPTIDASE S41 FAMILY PROTEIN"/>
    <property type="match status" value="1"/>
</dbReference>
<dbReference type="InterPro" id="IPR029045">
    <property type="entry name" value="ClpP/crotonase-like_dom_sf"/>
</dbReference>
<evidence type="ECO:0000259" key="3">
    <source>
        <dbReference type="Pfam" id="PF03572"/>
    </source>
</evidence>
<feature type="compositionally biased region" description="Acidic residues" evidence="1">
    <location>
        <begin position="97"/>
        <end position="107"/>
    </location>
</feature>
<dbReference type="GO" id="GO:0006508">
    <property type="term" value="P:proteolysis"/>
    <property type="evidence" value="ECO:0007669"/>
    <property type="project" value="InterPro"/>
</dbReference>
<feature type="compositionally biased region" description="Basic and acidic residues" evidence="1">
    <location>
        <begin position="108"/>
        <end position="137"/>
    </location>
</feature>
<dbReference type="SUPFAM" id="SSF52096">
    <property type="entry name" value="ClpP/crotonase"/>
    <property type="match status" value="1"/>
</dbReference>
<dbReference type="Pfam" id="PF03572">
    <property type="entry name" value="Peptidase_S41"/>
    <property type="match status" value="1"/>
</dbReference>
<dbReference type="Pfam" id="PF23658">
    <property type="entry name" value="PDZ_CPAF_rel"/>
    <property type="match status" value="1"/>
</dbReference>
<dbReference type="InterPro" id="IPR052766">
    <property type="entry name" value="S41A_metabolite_peptidase"/>
</dbReference>
<dbReference type="AlphaFoldDB" id="A0A0A1SS52"/>
<sequence length="1117" mass="120859">MKIQGLLVALGLLADLAVAGSGKDTCRNDMCLKAMTIPTKVRETRRFCRALNRGTRRLRVPKYIDNGCDTAVGLYERMSSACNCLPKATKAPKPGDDYGDEYYDDEYKDDHKDDYKDDEYKDNEYKDDEYKEDKDEYGQDYPDEEYKDDYGDYPDEEDYRKPASTKTKPGPKTTGGGRPKTTGGARPTSKPNNRPSSTPNAKPSSRPNGRPTRPGGSKPTSAPGVKSTQGVSPKPASSKPTSAPGAKSTGGVSSKPASSMPASSKPASSKPASSAPASSSPVSSSPASSTPASSSPASSTPASSSPASSSPASSVPASSAPVGSPASSLPVSSAPASNAASSMPTSGASSMPAASNSLANRAEPNSTATPPLSASRASNSPTRTPALTRSRDSARPSGTKSRKPAPTPTEDTVDAANACMQASATWSEQYNMPKATPTIAASLAFECLQSVPLDRMRARRLINALLPMIEWQSDLEYLKNPPADYAYPAVDVMGAIAAVKKKLDSNGYKNHYEFDKDLMETVFFAAHDGHFNYYPLMMSVFSFSYPRALVSFSENGTSVPVIKLLDDIQNSPETASAIDTINGVPASEFIEKLVRMASPYQDIDTGYNAFFYTANVHGDGDFGEFHSNGLFSHFYQGPNTTFVFKNGTTVTEENMARVHYPLTDVVSGKTYGRRFNNGKILSTETGSSDFKPPLPDGIPGYPKAILETGEGVVSGYFLEDEEVNNVAVLVVKDFSPNSAKKFQAVMHDFLIEAKSKGKKKVVIDMQGNTGGSILLGYDMFFQFFPGQKIDGFSRWRSNEGFDTMAEVVSDYVKDMDPYNEEDELNVYLTRSYFNYRYDVNMTFDEFPSFEAKFGPPKSRYTANMAWDLSDPLTTTNETFGIGIEMNGFGKFSDATQLFAAEDIVILYDGKCSSTCTIASDFLKHHGNVKSVVMGGRPQTDPMQGVGGVKGVQVLSSEVIPLFAQVLAAVTDEKRKQKVLRRFKYLDSEFGAVLLVNTRDSILRDHVEDGLPAQFITEHADCRLFWTEDMLGDISKVWKAAAMAAFKGAECINGGIELPQSATYYAAGLLDGLLAPILKLPQTLLEGLDLGGRRSGESPLWKSRHNLKVFTNGIRSRG</sequence>
<dbReference type="GO" id="GO:0008236">
    <property type="term" value="F:serine-type peptidase activity"/>
    <property type="evidence" value="ECO:0007669"/>
    <property type="project" value="InterPro"/>
</dbReference>
<feature type="compositionally biased region" description="Polar residues" evidence="1">
    <location>
        <begin position="347"/>
        <end position="387"/>
    </location>
</feature>
<dbReference type="EMBL" id="CDHN01000002">
    <property type="protein sequence ID" value="CEJ83828.1"/>
    <property type="molecule type" value="Genomic_DNA"/>
</dbReference>
<dbReference type="OrthoDB" id="27214at2759"/>
<dbReference type="InterPro" id="IPR005151">
    <property type="entry name" value="Tail-specific_protease"/>
</dbReference>
<evidence type="ECO:0000259" key="4">
    <source>
        <dbReference type="Pfam" id="PF23658"/>
    </source>
</evidence>
<dbReference type="Proteomes" id="UP000039046">
    <property type="component" value="Unassembled WGS sequence"/>
</dbReference>
<gene>
    <name evidence="5" type="ORF">VHEMI03272</name>
</gene>
<dbReference type="InterPro" id="IPR056186">
    <property type="entry name" value="PDZ_CPAF-rel"/>
</dbReference>
<dbReference type="STRING" id="1531966.A0A0A1SS52"/>
<evidence type="ECO:0000313" key="6">
    <source>
        <dbReference type="Proteomes" id="UP000039046"/>
    </source>
</evidence>
<reference evidence="5 6" key="1">
    <citation type="journal article" date="2015" name="Genome Announc.">
        <title>Draft Genome Sequence and Gene Annotation of the Entomopathogenic Fungus Verticillium hemipterigenum.</title>
        <authorList>
            <person name="Horn F."/>
            <person name="Habel A."/>
            <person name="Scharf D.H."/>
            <person name="Dworschak J."/>
            <person name="Brakhage A.A."/>
            <person name="Guthke R."/>
            <person name="Hertweck C."/>
            <person name="Linde J."/>
        </authorList>
    </citation>
    <scope>NUCLEOTIDE SEQUENCE [LARGE SCALE GENOMIC DNA]</scope>
</reference>
<dbReference type="HOGENOM" id="CLU_280924_0_0_1"/>
<evidence type="ECO:0000256" key="2">
    <source>
        <dbReference type="SAM" id="SignalP"/>
    </source>
</evidence>
<evidence type="ECO:0000256" key="1">
    <source>
        <dbReference type="SAM" id="MobiDB-lite"/>
    </source>
</evidence>
<feature type="chain" id="PRO_5001979210" evidence="2">
    <location>
        <begin position="20"/>
        <end position="1117"/>
    </location>
</feature>
<name>A0A0A1SS52_9HYPO</name>
<evidence type="ECO:0000313" key="5">
    <source>
        <dbReference type="EMBL" id="CEJ83828.1"/>
    </source>
</evidence>
<feature type="compositionally biased region" description="Acidic residues" evidence="1">
    <location>
        <begin position="141"/>
        <end position="157"/>
    </location>
</feature>
<feature type="compositionally biased region" description="Polar residues" evidence="1">
    <location>
        <begin position="189"/>
        <end position="207"/>
    </location>
</feature>
<feature type="compositionally biased region" description="Low complexity" evidence="1">
    <location>
        <begin position="232"/>
        <end position="346"/>
    </location>
</feature>
<proteinExistence type="predicted"/>
<dbReference type="Gene3D" id="3.90.226.10">
    <property type="entry name" value="2-enoyl-CoA Hydratase, Chain A, domain 1"/>
    <property type="match status" value="1"/>
</dbReference>
<feature type="compositionally biased region" description="Low complexity" evidence="1">
    <location>
        <begin position="162"/>
        <end position="172"/>
    </location>
</feature>
<feature type="domain" description="CPAF-like PDZ" evidence="4">
    <location>
        <begin position="543"/>
        <end position="662"/>
    </location>
</feature>
<keyword evidence="2" id="KW-0732">Signal</keyword>
<feature type="compositionally biased region" description="Low complexity" evidence="1">
    <location>
        <begin position="179"/>
        <end position="188"/>
    </location>
</feature>